<dbReference type="PROSITE" id="PS51071">
    <property type="entry name" value="HTH_RPIR"/>
    <property type="match status" value="1"/>
</dbReference>
<evidence type="ECO:0000256" key="3">
    <source>
        <dbReference type="ARBA" id="ARBA00023163"/>
    </source>
</evidence>
<evidence type="ECO:0000256" key="2">
    <source>
        <dbReference type="ARBA" id="ARBA00023125"/>
    </source>
</evidence>
<dbReference type="GO" id="GO:1901135">
    <property type="term" value="P:carbohydrate derivative metabolic process"/>
    <property type="evidence" value="ECO:0007669"/>
    <property type="project" value="InterPro"/>
</dbReference>
<organism evidence="6">
    <name type="scientific">Clostridium tertium</name>
    <dbReference type="NCBI Taxonomy" id="1559"/>
    <lineage>
        <taxon>Bacteria</taxon>
        <taxon>Bacillati</taxon>
        <taxon>Bacillota</taxon>
        <taxon>Clostridia</taxon>
        <taxon>Eubacteriales</taxon>
        <taxon>Clostridiaceae</taxon>
        <taxon>Clostridium</taxon>
    </lineage>
</organism>
<sequence>MLIIEKLKLKDSMSDTEKSIADYLLDQGIKIEKYSTRNLAEATYTSPATIIRFCKKIGLTGFDEFKEKFIEEINYLNQQSGKIDANFPFSKDDTIMKVSNNISHLYMDTIQDTMSLINYSSLQKAITILKYCDCISVFSAGTALNQAESFKEKMMKIGKRVSISNNLNYQLYEVGCLSSRDVAIIISYSGETEKILEIARECKKRSVQVIAITSFGENSLSEYATCKLVLSTKESLFQNLGDFSIHISINLILDILYSSYFLSNYEENYNKKLEKTKKLENKRHSTNTLLMNRSKE</sequence>
<dbReference type="GO" id="GO:0097367">
    <property type="term" value="F:carbohydrate derivative binding"/>
    <property type="evidence" value="ECO:0007669"/>
    <property type="project" value="InterPro"/>
</dbReference>
<protein>
    <submittedName>
        <fullName evidence="6">HTH-type transcriptional regulator MurR</fullName>
    </submittedName>
</protein>
<dbReference type="PANTHER" id="PTHR30514:SF1">
    <property type="entry name" value="HTH-TYPE TRANSCRIPTIONAL REGULATOR HEXR-RELATED"/>
    <property type="match status" value="1"/>
</dbReference>
<dbReference type="CDD" id="cd05013">
    <property type="entry name" value="SIS_RpiR"/>
    <property type="match status" value="1"/>
</dbReference>
<keyword evidence="3" id="KW-0804">Transcription</keyword>
<gene>
    <name evidence="6" type="primary">murR_3</name>
    <name evidence="6" type="ORF">CTLFYP3_02730</name>
</gene>
<dbReference type="SUPFAM" id="SSF46689">
    <property type="entry name" value="Homeodomain-like"/>
    <property type="match status" value="1"/>
</dbReference>
<dbReference type="InterPro" id="IPR047640">
    <property type="entry name" value="RpiR-like"/>
</dbReference>
<evidence type="ECO:0000256" key="1">
    <source>
        <dbReference type="ARBA" id="ARBA00023015"/>
    </source>
</evidence>
<reference evidence="6" key="1">
    <citation type="submission" date="2019-11" db="EMBL/GenBank/DDBJ databases">
        <authorList>
            <person name="Feng L."/>
        </authorList>
    </citation>
    <scope>NUCLEOTIDE SEQUENCE</scope>
    <source>
        <strain evidence="6">CTertiumLFYP3</strain>
    </source>
</reference>
<dbReference type="Pfam" id="PF01418">
    <property type="entry name" value="HTH_6"/>
    <property type="match status" value="1"/>
</dbReference>
<keyword evidence="2" id="KW-0238">DNA-binding</keyword>
<dbReference type="InterPro" id="IPR046348">
    <property type="entry name" value="SIS_dom_sf"/>
</dbReference>
<dbReference type="PANTHER" id="PTHR30514">
    <property type="entry name" value="GLUCOKINASE"/>
    <property type="match status" value="1"/>
</dbReference>
<dbReference type="RefSeq" id="WP_156627182.1">
    <property type="nucleotide sequence ID" value="NZ_CACRTO010000037.1"/>
</dbReference>
<dbReference type="InterPro" id="IPR035472">
    <property type="entry name" value="RpiR-like_SIS"/>
</dbReference>
<dbReference type="Gene3D" id="1.10.10.10">
    <property type="entry name" value="Winged helix-like DNA-binding domain superfamily/Winged helix DNA-binding domain"/>
    <property type="match status" value="1"/>
</dbReference>
<name>A0A6N3FKX4_9CLOT</name>
<evidence type="ECO:0000259" key="5">
    <source>
        <dbReference type="PROSITE" id="PS51464"/>
    </source>
</evidence>
<dbReference type="Gene3D" id="3.40.50.10490">
    <property type="entry name" value="Glucose-6-phosphate isomerase like protein, domain 1"/>
    <property type="match status" value="1"/>
</dbReference>
<feature type="domain" description="SIS" evidence="5">
    <location>
        <begin position="125"/>
        <end position="266"/>
    </location>
</feature>
<accession>A0A6N3FKX4</accession>
<keyword evidence="1" id="KW-0805">Transcription regulation</keyword>
<dbReference type="AlphaFoldDB" id="A0A6N3FKX4"/>
<dbReference type="InterPro" id="IPR001347">
    <property type="entry name" value="SIS_dom"/>
</dbReference>
<dbReference type="InterPro" id="IPR009057">
    <property type="entry name" value="Homeodomain-like_sf"/>
</dbReference>
<dbReference type="EMBL" id="CACRTO010000037">
    <property type="protein sequence ID" value="VYU52722.1"/>
    <property type="molecule type" value="Genomic_DNA"/>
</dbReference>
<dbReference type="InterPro" id="IPR000281">
    <property type="entry name" value="HTH_RpiR"/>
</dbReference>
<dbReference type="Pfam" id="PF01380">
    <property type="entry name" value="SIS"/>
    <property type="match status" value="1"/>
</dbReference>
<evidence type="ECO:0000259" key="4">
    <source>
        <dbReference type="PROSITE" id="PS51071"/>
    </source>
</evidence>
<dbReference type="InterPro" id="IPR036388">
    <property type="entry name" value="WH-like_DNA-bd_sf"/>
</dbReference>
<evidence type="ECO:0000313" key="6">
    <source>
        <dbReference type="EMBL" id="VYU52722.1"/>
    </source>
</evidence>
<proteinExistence type="predicted"/>
<dbReference type="GO" id="GO:0003677">
    <property type="term" value="F:DNA binding"/>
    <property type="evidence" value="ECO:0007669"/>
    <property type="project" value="UniProtKB-KW"/>
</dbReference>
<dbReference type="PROSITE" id="PS51464">
    <property type="entry name" value="SIS"/>
    <property type="match status" value="1"/>
</dbReference>
<dbReference type="GO" id="GO:0003700">
    <property type="term" value="F:DNA-binding transcription factor activity"/>
    <property type="evidence" value="ECO:0007669"/>
    <property type="project" value="InterPro"/>
</dbReference>
<feature type="domain" description="HTH rpiR-type" evidence="4">
    <location>
        <begin position="1"/>
        <end position="76"/>
    </location>
</feature>
<dbReference type="SUPFAM" id="SSF53697">
    <property type="entry name" value="SIS domain"/>
    <property type="match status" value="1"/>
</dbReference>